<dbReference type="Proteomes" id="UP000009016">
    <property type="component" value="Segment"/>
</dbReference>
<protein>
    <submittedName>
        <fullName evidence="1">Uncharacterized protein</fullName>
    </submittedName>
</protein>
<dbReference type="KEGG" id="vg:14016225"/>
<organism evidence="1 2">
    <name type="scientific">Aeromonas phage CC2</name>
    <dbReference type="NCBI Taxonomy" id="1204516"/>
    <lineage>
        <taxon>Viruses</taxon>
        <taxon>Duplodnaviria</taxon>
        <taxon>Heunggongvirae</taxon>
        <taxon>Uroviricota</taxon>
        <taxon>Caudoviricetes</taxon>
        <taxon>Pantevenvirales</taxon>
        <taxon>Straboviridae</taxon>
        <taxon>Emmerichvirinae</taxon>
        <taxon>Ceceduovirus</taxon>
        <taxon>Ceceduovirus cc2</taxon>
    </lineage>
</organism>
<reference evidence="1 2" key="1">
    <citation type="journal article" date="2012" name="J. Virol.">
        <title>Complete Genome Sequence of Aeromonas hydrophila Phage CC2.</title>
        <authorList>
            <person name="Shen C.J."/>
            <person name="Liu Y.J."/>
            <person name="Lu C.P."/>
        </authorList>
    </citation>
    <scope>NUCLEOTIDE SEQUENCE [LARGE SCALE GENOMIC DNA]</scope>
</reference>
<proteinExistence type="predicted"/>
<sequence>MCQVDSNKVLDAFSDVRHQLNNRELICLGECLLIWGRNQTTEKRQKALRTYIKSVYHTEIRPEWIWSLVKQFDNAL</sequence>
<keyword evidence="2" id="KW-1185">Reference proteome</keyword>
<name>I6XGQ9_9CAUD</name>
<dbReference type="RefSeq" id="YP_007010241.1">
    <property type="nucleotide sequence ID" value="NC_019538.1"/>
</dbReference>
<dbReference type="GeneID" id="14016225"/>
<evidence type="ECO:0000313" key="2">
    <source>
        <dbReference type="Proteomes" id="UP000009016"/>
    </source>
</evidence>
<evidence type="ECO:0000313" key="1">
    <source>
        <dbReference type="EMBL" id="AFN39261.1"/>
    </source>
</evidence>
<dbReference type="EMBL" id="JX123262">
    <property type="protein sequence ID" value="AFN39261.1"/>
    <property type="molecule type" value="Genomic_DNA"/>
</dbReference>
<accession>I6XGQ9</accession>
<gene>
    <name evidence="1" type="ORF">CC2_215</name>
</gene>